<reference evidence="1" key="1">
    <citation type="submission" date="2018-06" db="EMBL/GenBank/DDBJ databases">
        <authorList>
            <person name="Zhirakovskaya E."/>
        </authorList>
    </citation>
    <scope>NUCLEOTIDE SEQUENCE</scope>
</reference>
<protein>
    <recommendedName>
        <fullName evidence="2">Type II toxin-antitoxin system RelE/ParE family toxin</fullName>
    </recommendedName>
</protein>
<gene>
    <name evidence="1" type="ORF">MNBD_NITROSPINAE03-1231</name>
</gene>
<proteinExistence type="predicted"/>
<accession>A0A3B1CEY5</accession>
<dbReference type="AlphaFoldDB" id="A0A3B1CEY5"/>
<dbReference type="Pfam" id="PF05973">
    <property type="entry name" value="Gp49"/>
    <property type="match status" value="1"/>
</dbReference>
<evidence type="ECO:0008006" key="2">
    <source>
        <dbReference type="Google" id="ProtNLM"/>
    </source>
</evidence>
<organism evidence="1">
    <name type="scientific">hydrothermal vent metagenome</name>
    <dbReference type="NCBI Taxonomy" id="652676"/>
    <lineage>
        <taxon>unclassified sequences</taxon>
        <taxon>metagenomes</taxon>
        <taxon>ecological metagenomes</taxon>
    </lineage>
</organism>
<dbReference type="InterPro" id="IPR009241">
    <property type="entry name" value="HigB-like"/>
</dbReference>
<sequence>MWTAYYDKRLEEWLDKIPPDIKAKLLRVLEMLLTYGPHNVREPYVKAIKGHNKLFELRAKGKDGIARVFYFTSKKRKIILLHGFVKKTAKTPAREIETAAKRMKEAMEWLR</sequence>
<dbReference type="InterPro" id="IPR035093">
    <property type="entry name" value="RelE/ParE_toxin_dom_sf"/>
</dbReference>
<dbReference type="SUPFAM" id="SSF143011">
    <property type="entry name" value="RelE-like"/>
    <property type="match status" value="1"/>
</dbReference>
<name>A0A3B1CEY5_9ZZZZ</name>
<dbReference type="EMBL" id="UOGB01000199">
    <property type="protein sequence ID" value="VAX21230.1"/>
    <property type="molecule type" value="Genomic_DNA"/>
</dbReference>
<evidence type="ECO:0000313" key="1">
    <source>
        <dbReference type="EMBL" id="VAX21230.1"/>
    </source>
</evidence>